<evidence type="ECO:0000313" key="10">
    <source>
        <dbReference type="Proteomes" id="UP000184248"/>
    </source>
</evidence>
<dbReference type="AlphaFoldDB" id="A0A1M6Z3Q8"/>
<dbReference type="OrthoDB" id="9761733at2"/>
<dbReference type="FunFam" id="3.30.1510.10:FF:000001">
    <property type="entry name" value="Formate--tetrahydrofolate ligase"/>
    <property type="match status" value="1"/>
</dbReference>
<evidence type="ECO:0000256" key="5">
    <source>
        <dbReference type="ARBA" id="ARBA00022840"/>
    </source>
</evidence>
<evidence type="ECO:0000256" key="2">
    <source>
        <dbReference type="ARBA" id="ARBA00022563"/>
    </source>
</evidence>
<sequence length="585" mass="62295">MTDYMPWRNEEPLAQESLSLEVPPGPTWPPPGSPDITIARAVTPRPITEVAARLGIEPSQLLPFGHDKAKLPLAFTDELADRSPGKLVLVTAITPTPAGEGKTTTTVGLGDGLSRLGHRAAICLREPSLGPCFGMKGGAAGGGRSQVIPMEDINLHFTGDFHAITTAHNLLAALIDNHLHWDNALNLDPERITWKRTMDMNDRALRHLTVGLGGQGVPRSDGFDITAASEIMAILCLARDLADLQRRLGKIVVARTRDGEPVMARDLKAEGAMAALLKQALAPNLVQTLEHTPAFVHGGPFANIAHGCNSVMATRSALALADVVVTEAGFGADLGAEKFFNIKCRQAGLRPDAVVVVATLRALKMHGGVTREALGQPDPEAVRRGAANLARHVENLRGFGVPLMVAVNQFDQDSAEEHAVLREACDQLGVEMAVSSHWRDGSAGSEALAERVAALLDAPAPEPTLTYADDAGLVDKVRAIATRLYGAADIHLEERAQRQLEEYEALGYGHLPVCIAKTQYSFTADPGAQGMVVGHVLPIREVELAAGAGFVVVVCGAMMRMPGMPRHPASVDMRLDEDGEIEGLS</sequence>
<dbReference type="PROSITE" id="PS00722">
    <property type="entry name" value="FTHFS_2"/>
    <property type="match status" value="1"/>
</dbReference>
<evidence type="ECO:0000256" key="3">
    <source>
        <dbReference type="ARBA" id="ARBA00022598"/>
    </source>
</evidence>
<protein>
    <recommendedName>
        <fullName evidence="8">Formate--tetrahydrofolate ligase</fullName>
        <ecNumber evidence="8">6.3.4.3</ecNumber>
    </recommendedName>
    <alternativeName>
        <fullName evidence="8">Formyltetrahydrofolate synthetase</fullName>
        <shortName evidence="8">FHS</shortName>
        <shortName evidence="8">FTHFS</shortName>
    </alternativeName>
</protein>
<dbReference type="GO" id="GO:0005524">
    <property type="term" value="F:ATP binding"/>
    <property type="evidence" value="ECO:0007669"/>
    <property type="project" value="UniProtKB-UniRule"/>
</dbReference>
<keyword evidence="10" id="KW-1185">Reference proteome</keyword>
<comment type="similarity">
    <text evidence="7 8">Belongs to the formate--tetrahydrofolate ligase family.</text>
</comment>
<dbReference type="GO" id="GO:0035999">
    <property type="term" value="P:tetrahydrofolate interconversion"/>
    <property type="evidence" value="ECO:0007669"/>
    <property type="project" value="UniProtKB-UniRule"/>
</dbReference>
<dbReference type="Proteomes" id="UP000184248">
    <property type="component" value="Unassembled WGS sequence"/>
</dbReference>
<dbReference type="Pfam" id="PF01268">
    <property type="entry name" value="FTHFS"/>
    <property type="match status" value="1"/>
</dbReference>
<accession>A0A1M6Z3Q8</accession>
<dbReference type="SUPFAM" id="SSF52540">
    <property type="entry name" value="P-loop containing nucleoside triphosphate hydrolases"/>
    <property type="match status" value="1"/>
</dbReference>
<evidence type="ECO:0000256" key="1">
    <source>
        <dbReference type="ARBA" id="ARBA00004777"/>
    </source>
</evidence>
<name>A0A1M6Z3Q8_9GAMM</name>
<comment type="catalytic activity">
    <reaction evidence="6 8">
        <text>(6S)-5,6,7,8-tetrahydrofolate + formate + ATP = (6R)-10-formyltetrahydrofolate + ADP + phosphate</text>
        <dbReference type="Rhea" id="RHEA:20221"/>
        <dbReference type="ChEBI" id="CHEBI:15740"/>
        <dbReference type="ChEBI" id="CHEBI:30616"/>
        <dbReference type="ChEBI" id="CHEBI:43474"/>
        <dbReference type="ChEBI" id="CHEBI:57453"/>
        <dbReference type="ChEBI" id="CHEBI:195366"/>
        <dbReference type="ChEBI" id="CHEBI:456216"/>
        <dbReference type="EC" id="6.3.4.3"/>
    </reaction>
</comment>
<dbReference type="Gene3D" id="3.10.410.10">
    <property type="entry name" value="Formyltetrahydrofolate synthetase, domain 3"/>
    <property type="match status" value="1"/>
</dbReference>
<keyword evidence="4 8" id="KW-0547">Nucleotide-binding</keyword>
<dbReference type="NCBIfam" id="NF010030">
    <property type="entry name" value="PRK13505.1"/>
    <property type="match status" value="1"/>
</dbReference>
<dbReference type="EC" id="6.3.4.3" evidence="8"/>
<evidence type="ECO:0000313" key="9">
    <source>
        <dbReference type="EMBL" id="SHL25151.1"/>
    </source>
</evidence>
<organism evidence="9 10">
    <name type="scientific">Halomonas caseinilytica</name>
    <dbReference type="NCBI Taxonomy" id="438744"/>
    <lineage>
        <taxon>Bacteria</taxon>
        <taxon>Pseudomonadati</taxon>
        <taxon>Pseudomonadota</taxon>
        <taxon>Gammaproteobacteria</taxon>
        <taxon>Oceanospirillales</taxon>
        <taxon>Halomonadaceae</taxon>
        <taxon>Halomonas</taxon>
    </lineage>
</organism>
<dbReference type="HAMAP" id="MF_01543">
    <property type="entry name" value="FTHFS"/>
    <property type="match status" value="1"/>
</dbReference>
<gene>
    <name evidence="8" type="primary">fhs</name>
    <name evidence="9" type="ORF">SAMN05192556_11019</name>
</gene>
<evidence type="ECO:0000256" key="7">
    <source>
        <dbReference type="ARBA" id="ARBA00061363"/>
    </source>
</evidence>
<comment type="pathway">
    <text evidence="1 8">One-carbon metabolism; tetrahydrofolate interconversion.</text>
</comment>
<dbReference type="GO" id="GO:0004329">
    <property type="term" value="F:formate-tetrahydrofolate ligase activity"/>
    <property type="evidence" value="ECO:0007669"/>
    <property type="project" value="UniProtKB-UniRule"/>
</dbReference>
<dbReference type="EMBL" id="FRAL01000010">
    <property type="protein sequence ID" value="SHL25151.1"/>
    <property type="molecule type" value="Genomic_DNA"/>
</dbReference>
<dbReference type="InterPro" id="IPR000559">
    <property type="entry name" value="Formate_THF_ligase"/>
</dbReference>
<dbReference type="Gene3D" id="3.30.1510.10">
    <property type="entry name" value="Domain 2, N(10)-formyltetrahydrofolate synthetase"/>
    <property type="match status" value="1"/>
</dbReference>
<dbReference type="UniPathway" id="UPA00193"/>
<evidence type="ECO:0000256" key="6">
    <source>
        <dbReference type="ARBA" id="ARBA00049033"/>
    </source>
</evidence>
<dbReference type="InterPro" id="IPR027417">
    <property type="entry name" value="P-loop_NTPase"/>
</dbReference>
<dbReference type="RefSeq" id="WP_064700615.1">
    <property type="nucleotide sequence ID" value="NZ_BDEO01000012.1"/>
</dbReference>
<evidence type="ECO:0000256" key="8">
    <source>
        <dbReference type="HAMAP-Rule" id="MF_01543"/>
    </source>
</evidence>
<reference evidence="10" key="1">
    <citation type="submission" date="2016-11" db="EMBL/GenBank/DDBJ databases">
        <authorList>
            <person name="Varghese N."/>
            <person name="Submissions S."/>
        </authorList>
    </citation>
    <scope>NUCLEOTIDE SEQUENCE [LARGE SCALE GENOMIC DNA]</scope>
    <source>
        <strain evidence="10">ALO Sharm</strain>
    </source>
</reference>
<dbReference type="PROSITE" id="PS00721">
    <property type="entry name" value="FTHFS_1"/>
    <property type="match status" value="1"/>
</dbReference>
<keyword evidence="2 8" id="KW-0554">One-carbon metabolism</keyword>
<keyword evidence="5 8" id="KW-0067">ATP-binding</keyword>
<dbReference type="Gene3D" id="3.40.50.300">
    <property type="entry name" value="P-loop containing nucleotide triphosphate hydrolases"/>
    <property type="match status" value="1"/>
</dbReference>
<feature type="binding site" evidence="8">
    <location>
        <begin position="96"/>
        <end position="103"/>
    </location>
    <ligand>
        <name>ATP</name>
        <dbReference type="ChEBI" id="CHEBI:30616"/>
    </ligand>
</feature>
<evidence type="ECO:0000256" key="4">
    <source>
        <dbReference type="ARBA" id="ARBA00022741"/>
    </source>
</evidence>
<keyword evidence="3 8" id="KW-0436">Ligase</keyword>
<dbReference type="CDD" id="cd00477">
    <property type="entry name" value="FTHFS"/>
    <property type="match status" value="1"/>
</dbReference>
<dbReference type="InterPro" id="IPR020628">
    <property type="entry name" value="Formate_THF_ligase_CS"/>
</dbReference>
<proteinExistence type="inferred from homology"/>